<reference evidence="1 2" key="1">
    <citation type="submission" date="2019-12" db="EMBL/GenBank/DDBJ databases">
        <title>Auraticoccus cholistani sp. nov., an actinomycete isolated from soil of Cholistan desert.</title>
        <authorList>
            <person name="Cheema M.T."/>
        </authorList>
    </citation>
    <scope>NUCLEOTIDE SEQUENCE [LARGE SCALE GENOMIC DNA]</scope>
    <source>
        <strain evidence="1 2">F435</strain>
    </source>
</reference>
<evidence type="ECO:0000313" key="1">
    <source>
        <dbReference type="EMBL" id="MVA75019.1"/>
    </source>
</evidence>
<sequence length="209" mass="22660">MRSPPTERTLPMPGTVAPSTSENTLLAEFVVAQLDGIRGAAHGLTEEQLRRTPTASALSVGALMVHALHTTSGWLDRAEAAPGRAASDQEAAEDWQANYADDFTVRDTDTVASLDARLDALARRVRSVVAGLDLTAHVPVPDDSPWWPAGVDGWSVRWVLLHLVQEVARHAGHADIIRESLDGATMYELMAAREGWPATEWLTPWTPLS</sequence>
<organism evidence="1 2">
    <name type="scientific">Auraticoccus cholistanensis</name>
    <dbReference type="NCBI Taxonomy" id="2656650"/>
    <lineage>
        <taxon>Bacteria</taxon>
        <taxon>Bacillati</taxon>
        <taxon>Actinomycetota</taxon>
        <taxon>Actinomycetes</taxon>
        <taxon>Propionibacteriales</taxon>
        <taxon>Propionibacteriaceae</taxon>
        <taxon>Auraticoccus</taxon>
    </lineage>
</organism>
<proteinExistence type="predicted"/>
<dbReference type="AlphaFoldDB" id="A0A6A9V057"/>
<keyword evidence="2" id="KW-1185">Reference proteome</keyword>
<accession>A0A6A9V057</accession>
<gene>
    <name evidence="1" type="ORF">GC722_03100</name>
</gene>
<dbReference type="Pfam" id="PF04978">
    <property type="entry name" value="MST"/>
    <property type="match status" value="1"/>
</dbReference>
<dbReference type="Gene3D" id="1.20.120.450">
    <property type="entry name" value="dinb family like domain"/>
    <property type="match status" value="1"/>
</dbReference>
<comment type="caution">
    <text evidence="1">The sequence shown here is derived from an EMBL/GenBank/DDBJ whole genome shotgun (WGS) entry which is preliminary data.</text>
</comment>
<name>A0A6A9V057_9ACTN</name>
<dbReference type="Proteomes" id="UP000435304">
    <property type="component" value="Unassembled WGS sequence"/>
</dbReference>
<evidence type="ECO:0000313" key="2">
    <source>
        <dbReference type="Proteomes" id="UP000435304"/>
    </source>
</evidence>
<dbReference type="SUPFAM" id="SSF109854">
    <property type="entry name" value="DinB/YfiT-like putative metalloenzymes"/>
    <property type="match status" value="1"/>
</dbReference>
<dbReference type="EMBL" id="WPCU01000004">
    <property type="protein sequence ID" value="MVA75019.1"/>
    <property type="molecule type" value="Genomic_DNA"/>
</dbReference>
<protein>
    <submittedName>
        <fullName evidence="1">DUF664 domain-containing protein</fullName>
    </submittedName>
</protein>
<dbReference type="InterPro" id="IPR034660">
    <property type="entry name" value="DinB/YfiT-like"/>
</dbReference>
<dbReference type="InterPro" id="IPR007061">
    <property type="entry name" value="MST-like"/>
</dbReference>